<keyword evidence="1" id="KW-0863">Zinc-finger</keyword>
<reference evidence="4" key="1">
    <citation type="submission" date="2023-03" db="EMBL/GenBank/DDBJ databases">
        <authorList>
            <person name="Steffen K."/>
            <person name="Cardenas P."/>
        </authorList>
    </citation>
    <scope>NUCLEOTIDE SEQUENCE</scope>
</reference>
<dbReference type="Gene3D" id="3.30.160.60">
    <property type="entry name" value="Classic Zinc Finger"/>
    <property type="match status" value="2"/>
</dbReference>
<comment type="caution">
    <text evidence="4">The sequence shown here is derived from an EMBL/GenBank/DDBJ whole genome shotgun (WGS) entry which is preliminary data.</text>
</comment>
<dbReference type="AlphaFoldDB" id="A0AA35WDE0"/>
<dbReference type="GO" id="GO:0045944">
    <property type="term" value="P:positive regulation of transcription by RNA polymerase II"/>
    <property type="evidence" value="ECO:0007669"/>
    <property type="project" value="InterPro"/>
</dbReference>
<dbReference type="InterPro" id="IPR013087">
    <property type="entry name" value="Znf_C2H2_type"/>
</dbReference>
<dbReference type="GO" id="GO:0008270">
    <property type="term" value="F:zinc ion binding"/>
    <property type="evidence" value="ECO:0007669"/>
    <property type="project" value="UniProtKB-KW"/>
</dbReference>
<evidence type="ECO:0000313" key="4">
    <source>
        <dbReference type="EMBL" id="CAI8009237.1"/>
    </source>
</evidence>
<dbReference type="InterPro" id="IPR036236">
    <property type="entry name" value="Znf_C2H2_sf"/>
</dbReference>
<dbReference type="GO" id="GO:0000976">
    <property type="term" value="F:transcription cis-regulatory region binding"/>
    <property type="evidence" value="ECO:0007669"/>
    <property type="project" value="InterPro"/>
</dbReference>
<organism evidence="4 5">
    <name type="scientific">Geodia barretti</name>
    <name type="common">Barrett's horny sponge</name>
    <dbReference type="NCBI Taxonomy" id="519541"/>
    <lineage>
        <taxon>Eukaryota</taxon>
        <taxon>Metazoa</taxon>
        <taxon>Porifera</taxon>
        <taxon>Demospongiae</taxon>
        <taxon>Heteroscleromorpha</taxon>
        <taxon>Tetractinellida</taxon>
        <taxon>Astrophorina</taxon>
        <taxon>Geodiidae</taxon>
        <taxon>Geodia</taxon>
    </lineage>
</organism>
<evidence type="ECO:0000313" key="5">
    <source>
        <dbReference type="Proteomes" id="UP001174909"/>
    </source>
</evidence>
<dbReference type="SMART" id="SM00355">
    <property type="entry name" value="ZnF_C2H2"/>
    <property type="match status" value="4"/>
</dbReference>
<proteinExistence type="predicted"/>
<feature type="non-terminal residue" evidence="4">
    <location>
        <position position="287"/>
    </location>
</feature>
<dbReference type="PROSITE" id="PS50157">
    <property type="entry name" value="ZINC_FINGER_C2H2_2"/>
    <property type="match status" value="3"/>
</dbReference>
<feature type="domain" description="C2H2-type" evidence="3">
    <location>
        <begin position="21"/>
        <end position="51"/>
    </location>
</feature>
<dbReference type="EMBL" id="CASHTH010000934">
    <property type="protein sequence ID" value="CAI8009237.1"/>
    <property type="molecule type" value="Genomic_DNA"/>
</dbReference>
<keyword evidence="1" id="KW-0862">Zinc</keyword>
<sequence length="287" mass="31359">MAGEDREIHPSPEDLEFSGPVQCPIDRCGKELPSSACLRMHVTRRHQGKPLARAPGSLVREGCAAFYCPVRSCNRSKEGGQPFQRRGQLKQHYQTMHGEKNYSCDKCGKRFALRDACSRHEQECQQKIVCSSCGLDFRSRNALYQHAKRKGHTLPSGKKQTVRRPSNPLNVVFVPVPTSIKLVVPLPDKGRVVSSATQTNEEMPTVGTPAKLAPEVELQSSSSQTTLSPLSPSSSSSFNHNQLLRSPSELLSLGTQTNLSPPPAPRANTSLVVSTQTLSAQLSDFGT</sequence>
<evidence type="ECO:0000256" key="2">
    <source>
        <dbReference type="SAM" id="MobiDB-lite"/>
    </source>
</evidence>
<accession>A0AA35WDE0</accession>
<dbReference type="GO" id="GO:0000981">
    <property type="term" value="F:DNA-binding transcription factor activity, RNA polymerase II-specific"/>
    <property type="evidence" value="ECO:0007669"/>
    <property type="project" value="TreeGrafter"/>
</dbReference>
<keyword evidence="5" id="KW-1185">Reference proteome</keyword>
<name>A0AA35WDE0_GEOBA</name>
<dbReference type="InterPro" id="IPR055303">
    <property type="entry name" value="ATMIN"/>
</dbReference>
<feature type="region of interest" description="Disordered" evidence="2">
    <location>
        <begin position="215"/>
        <end position="269"/>
    </location>
</feature>
<dbReference type="PROSITE" id="PS00028">
    <property type="entry name" value="ZINC_FINGER_C2H2_1"/>
    <property type="match status" value="2"/>
</dbReference>
<dbReference type="Proteomes" id="UP001174909">
    <property type="component" value="Unassembled WGS sequence"/>
</dbReference>
<dbReference type="SUPFAM" id="SSF57667">
    <property type="entry name" value="beta-beta-alpha zinc fingers"/>
    <property type="match status" value="1"/>
</dbReference>
<gene>
    <name evidence="4" type="ORF">GBAR_LOCUS6238</name>
</gene>
<feature type="domain" description="C2H2-type" evidence="3">
    <location>
        <begin position="102"/>
        <end position="122"/>
    </location>
</feature>
<feature type="domain" description="C2H2-type" evidence="3">
    <location>
        <begin position="128"/>
        <end position="153"/>
    </location>
</feature>
<dbReference type="PANTHER" id="PTHR46664:SF1">
    <property type="entry name" value="ATM INTERACTOR"/>
    <property type="match status" value="1"/>
</dbReference>
<evidence type="ECO:0000256" key="1">
    <source>
        <dbReference type="PROSITE-ProRule" id="PRU00042"/>
    </source>
</evidence>
<feature type="compositionally biased region" description="Low complexity" evidence="2">
    <location>
        <begin position="219"/>
        <end position="237"/>
    </location>
</feature>
<evidence type="ECO:0000259" key="3">
    <source>
        <dbReference type="PROSITE" id="PS50157"/>
    </source>
</evidence>
<keyword evidence="1" id="KW-0479">Metal-binding</keyword>
<dbReference type="PANTHER" id="PTHR46664">
    <property type="entry name" value="ATM INTERACTOR"/>
    <property type="match status" value="1"/>
</dbReference>
<dbReference type="GO" id="GO:0005634">
    <property type="term" value="C:nucleus"/>
    <property type="evidence" value="ECO:0007669"/>
    <property type="project" value="TreeGrafter"/>
</dbReference>
<protein>
    <submittedName>
        <fullName evidence="4">ATM interactor</fullName>
    </submittedName>
</protein>